<accession>A0A7J7NN47</accession>
<dbReference type="InterPro" id="IPR012337">
    <property type="entry name" value="RNaseH-like_sf"/>
</dbReference>
<reference evidence="2 3" key="1">
    <citation type="journal article" date="2020" name="IScience">
        <title>Genome Sequencing of the Endangered Kingdonia uniflora (Circaeasteraceae, Ranunculales) Reveals Potential Mechanisms of Evolutionary Specialization.</title>
        <authorList>
            <person name="Sun Y."/>
            <person name="Deng T."/>
            <person name="Zhang A."/>
            <person name="Moore M.J."/>
            <person name="Landis J.B."/>
            <person name="Lin N."/>
            <person name="Zhang H."/>
            <person name="Zhang X."/>
            <person name="Huang J."/>
            <person name="Zhang X."/>
            <person name="Sun H."/>
            <person name="Wang H."/>
        </authorList>
    </citation>
    <scope>NUCLEOTIDE SEQUENCE [LARGE SCALE GENOMIC DNA]</scope>
    <source>
        <strain evidence="2">TB1705</strain>
        <tissue evidence="2">Leaf</tissue>
    </source>
</reference>
<comment type="caution">
    <text evidence="2">The sequence shown here is derived from an EMBL/GenBank/DDBJ whole genome shotgun (WGS) entry which is preliminary data.</text>
</comment>
<name>A0A7J7NN47_9MAGN</name>
<sequence length="397" mass="45219">MLTRDAKHVPMVNEHGVELRSSTNETVTVRYSKLCQEVINITAKASNSIEMYEMAMKGFHNVLRKVEAAMSNTTFLNVLNNVVESGNNNKVGEGCLGITRPLLDPLLMKHKGRPKRIISWIDKLQAKKIDATKKKQQDPKNLIIEFKALIHGFNLALELGVSKLLVYIDSLLIVHHYSEQYKKNGKMVEYATLITDRMSKFTKAALDYLLRGENIHVNFLAYLAWILGTEALYLQIEVMSTPSIDLYSVCTINTGGNKVEDDDWRKHFIAYLGPKNKSDRPLPANPKERRQLIKSSKRYTVQNSHSYCRSVAGPYLKYLSKKTADGMLKELRKGTYCSHVVGWSLTRRIIIQGVFESGMRKQAEEYSQRCGTCQRHGHMIRAPALKLHASKVFWTVI</sequence>
<gene>
    <name evidence="2" type="ORF">GIB67_018212</name>
</gene>
<dbReference type="OrthoDB" id="1434304at2759"/>
<dbReference type="GO" id="GO:0004523">
    <property type="term" value="F:RNA-DNA hybrid ribonuclease activity"/>
    <property type="evidence" value="ECO:0007669"/>
    <property type="project" value="InterPro"/>
</dbReference>
<dbReference type="PANTHER" id="PTHR48475">
    <property type="entry name" value="RIBONUCLEASE H"/>
    <property type="match status" value="1"/>
</dbReference>
<dbReference type="EMBL" id="JACGCM010000697">
    <property type="protein sequence ID" value="KAF6168372.1"/>
    <property type="molecule type" value="Genomic_DNA"/>
</dbReference>
<proteinExistence type="predicted"/>
<evidence type="ECO:0000313" key="3">
    <source>
        <dbReference type="Proteomes" id="UP000541444"/>
    </source>
</evidence>
<dbReference type="Pfam" id="PF13456">
    <property type="entry name" value="RVT_3"/>
    <property type="match status" value="1"/>
</dbReference>
<dbReference type="Proteomes" id="UP000541444">
    <property type="component" value="Unassembled WGS sequence"/>
</dbReference>
<dbReference type="SUPFAM" id="SSF53098">
    <property type="entry name" value="Ribonuclease H-like"/>
    <property type="match status" value="1"/>
</dbReference>
<dbReference type="AlphaFoldDB" id="A0A7J7NN47"/>
<dbReference type="InterPro" id="IPR002156">
    <property type="entry name" value="RNaseH_domain"/>
</dbReference>
<protein>
    <recommendedName>
        <fullName evidence="1">RNase H type-1 domain-containing protein</fullName>
    </recommendedName>
</protein>
<dbReference type="Gene3D" id="1.10.340.70">
    <property type="match status" value="1"/>
</dbReference>
<dbReference type="GO" id="GO:0003676">
    <property type="term" value="F:nucleic acid binding"/>
    <property type="evidence" value="ECO:0007669"/>
    <property type="project" value="InterPro"/>
</dbReference>
<keyword evidence="3" id="KW-1185">Reference proteome</keyword>
<organism evidence="2 3">
    <name type="scientific">Kingdonia uniflora</name>
    <dbReference type="NCBI Taxonomy" id="39325"/>
    <lineage>
        <taxon>Eukaryota</taxon>
        <taxon>Viridiplantae</taxon>
        <taxon>Streptophyta</taxon>
        <taxon>Embryophyta</taxon>
        <taxon>Tracheophyta</taxon>
        <taxon>Spermatophyta</taxon>
        <taxon>Magnoliopsida</taxon>
        <taxon>Ranunculales</taxon>
        <taxon>Circaeasteraceae</taxon>
        <taxon>Kingdonia</taxon>
    </lineage>
</organism>
<evidence type="ECO:0000313" key="2">
    <source>
        <dbReference type="EMBL" id="KAF6168372.1"/>
    </source>
</evidence>
<dbReference type="Gene3D" id="3.30.420.10">
    <property type="entry name" value="Ribonuclease H-like superfamily/Ribonuclease H"/>
    <property type="match status" value="1"/>
</dbReference>
<feature type="domain" description="RNase H type-1" evidence="1">
    <location>
        <begin position="133"/>
        <end position="221"/>
    </location>
</feature>
<dbReference type="InterPro" id="IPR036397">
    <property type="entry name" value="RNaseH_sf"/>
</dbReference>
<dbReference type="PANTHER" id="PTHR48475:SF1">
    <property type="entry name" value="RNASE H TYPE-1 DOMAIN-CONTAINING PROTEIN"/>
    <property type="match status" value="1"/>
</dbReference>
<evidence type="ECO:0000259" key="1">
    <source>
        <dbReference type="Pfam" id="PF13456"/>
    </source>
</evidence>